<accession>A0ABV0C321</accession>
<dbReference type="Pfam" id="PF09697">
    <property type="entry name" value="Porph_ging"/>
    <property type="match status" value="1"/>
</dbReference>
<name>A0ABV0C321_9SPHI</name>
<reference evidence="2 3" key="1">
    <citation type="submission" date="2024-04" db="EMBL/GenBank/DDBJ databases">
        <title>WGS of bacteria from Torrens River.</title>
        <authorList>
            <person name="Wyrsch E.R."/>
            <person name="Drigo B."/>
        </authorList>
    </citation>
    <scope>NUCLEOTIDE SEQUENCE [LARGE SCALE GENOMIC DNA]</scope>
    <source>
        <strain evidence="2 3">TWI391</strain>
    </source>
</reference>
<organism evidence="2 3">
    <name type="scientific">Sphingobacterium kitahiroshimense</name>
    <dbReference type="NCBI Taxonomy" id="470446"/>
    <lineage>
        <taxon>Bacteria</taxon>
        <taxon>Pseudomonadati</taxon>
        <taxon>Bacteroidota</taxon>
        <taxon>Sphingobacteriia</taxon>
        <taxon>Sphingobacteriales</taxon>
        <taxon>Sphingobacteriaceae</taxon>
        <taxon>Sphingobacterium</taxon>
    </lineage>
</organism>
<dbReference type="NCBIfam" id="TIGR01200">
    <property type="entry name" value="GLPGLI"/>
    <property type="match status" value="1"/>
</dbReference>
<keyword evidence="3" id="KW-1185">Reference proteome</keyword>
<feature type="signal peptide" evidence="1">
    <location>
        <begin position="1"/>
        <end position="20"/>
    </location>
</feature>
<comment type="caution">
    <text evidence="2">The sequence shown here is derived from an EMBL/GenBank/DDBJ whole genome shotgun (WGS) entry which is preliminary data.</text>
</comment>
<dbReference type="EMBL" id="JBDJNQ010000013">
    <property type="protein sequence ID" value="MEN5380002.1"/>
    <property type="molecule type" value="Genomic_DNA"/>
</dbReference>
<dbReference type="Proteomes" id="UP001409291">
    <property type="component" value="Unassembled WGS sequence"/>
</dbReference>
<sequence>MIRNVILLLLAVSGSLTSKAQQLMASYEYIPSPVATFKEDVYYDGTVKIAVRDSISLKKETTTGQSEDEMESSELSVVLDVGKIFRKIVIQDPKQKGLIETRSLDSKNYLVEDHTFKAINWNTDYPEEEKFGDKMCKKATADYRGTKVVAYYDPSIPVPAGPYKFGGLPGLIVMLYTESAHPHYWLLKKVSYPFEGQIPVDRNYVQTLPTMSLKKYVEQDERKIAEQMRIMRSKLPEGVEFSTENKTKTRGTVEQVYEWEHGSN</sequence>
<evidence type="ECO:0000313" key="2">
    <source>
        <dbReference type="EMBL" id="MEN5380002.1"/>
    </source>
</evidence>
<dbReference type="InterPro" id="IPR005901">
    <property type="entry name" value="GLPGLI"/>
</dbReference>
<proteinExistence type="predicted"/>
<evidence type="ECO:0000256" key="1">
    <source>
        <dbReference type="SAM" id="SignalP"/>
    </source>
</evidence>
<keyword evidence="1" id="KW-0732">Signal</keyword>
<feature type="chain" id="PRO_5045649522" evidence="1">
    <location>
        <begin position="21"/>
        <end position="264"/>
    </location>
</feature>
<gene>
    <name evidence="2" type="ORF">ABE541_22230</name>
</gene>
<evidence type="ECO:0000313" key="3">
    <source>
        <dbReference type="Proteomes" id="UP001409291"/>
    </source>
</evidence>
<dbReference type="RefSeq" id="WP_132771156.1">
    <property type="nucleotide sequence ID" value="NZ_JAOQNK010000001.1"/>
</dbReference>
<protein>
    <submittedName>
        <fullName evidence="2">GLPGLI family protein</fullName>
    </submittedName>
</protein>